<sequence>MTNLPDDQSASVPDRLIRTGALLTEIGMWMRDGEVPTLEVRECARQLVALANLLLLVADDADTTSEAKQDDTEAAV</sequence>
<protein>
    <submittedName>
        <fullName evidence="1">Uncharacterized protein</fullName>
    </submittedName>
</protein>
<reference evidence="2" key="1">
    <citation type="journal article" date="2019" name="Int. J. Syst. Evol. Microbiol.">
        <title>The Global Catalogue of Microorganisms (GCM) 10K type strain sequencing project: providing services to taxonomists for standard genome sequencing and annotation.</title>
        <authorList>
            <consortium name="The Broad Institute Genomics Platform"/>
            <consortium name="The Broad Institute Genome Sequencing Center for Infectious Disease"/>
            <person name="Wu L."/>
            <person name="Ma J."/>
        </authorList>
    </citation>
    <scope>NUCLEOTIDE SEQUENCE [LARGE SCALE GENOMIC DNA]</scope>
    <source>
        <strain evidence="2">CGMCC 4.7682</strain>
    </source>
</reference>
<accession>A0ABV7QIZ3</accession>
<keyword evidence="2" id="KW-1185">Reference proteome</keyword>
<evidence type="ECO:0000313" key="2">
    <source>
        <dbReference type="Proteomes" id="UP001595764"/>
    </source>
</evidence>
<dbReference type="Proteomes" id="UP001595764">
    <property type="component" value="Unassembled WGS sequence"/>
</dbReference>
<evidence type="ECO:0000313" key="1">
    <source>
        <dbReference type="EMBL" id="MFC3511809.1"/>
    </source>
</evidence>
<dbReference type="RefSeq" id="WP_377873618.1">
    <property type="nucleotide sequence ID" value="NZ_JBHMAY010000054.1"/>
</dbReference>
<proteinExistence type="predicted"/>
<organism evidence="1 2">
    <name type="scientific">Amycolatopsis halotolerans</name>
    <dbReference type="NCBI Taxonomy" id="330083"/>
    <lineage>
        <taxon>Bacteria</taxon>
        <taxon>Bacillati</taxon>
        <taxon>Actinomycetota</taxon>
        <taxon>Actinomycetes</taxon>
        <taxon>Pseudonocardiales</taxon>
        <taxon>Pseudonocardiaceae</taxon>
        <taxon>Amycolatopsis</taxon>
    </lineage>
</organism>
<comment type="caution">
    <text evidence="1">The sequence shown here is derived from an EMBL/GenBank/DDBJ whole genome shotgun (WGS) entry which is preliminary data.</text>
</comment>
<gene>
    <name evidence="1" type="ORF">ACFORO_16685</name>
</gene>
<dbReference type="EMBL" id="JBHRWI010000020">
    <property type="protein sequence ID" value="MFC3511809.1"/>
    <property type="molecule type" value="Genomic_DNA"/>
</dbReference>
<name>A0ABV7QIZ3_9PSEU</name>